<dbReference type="InterPro" id="IPR051549">
    <property type="entry name" value="PEP_Utilizing_Enz"/>
</dbReference>
<keyword evidence="5" id="KW-1185">Reference proteome</keyword>
<sequence>MSETKIISLNSKELADISQVGGKGYSLIKLSSLNLNVPPGIVLTVGFFEDWIKKIKNSDLYKEFILQLSQNNNECQIILNKIKDWSLNNLVLSSSDKQDIEDNLKKLFPDDYNKILYAVRSSSPEEDLAGASFAGNYETYLGTQFDLLKEFILKSFISCIDYRVFKYKLEKGFTASDIKIAIVIMKQVNCDVSGVGFSINPLNNDYDEAVITSNFGLGESVVGGIITPDEYIINKISKKVITEKLGSKDKIVKLNEDNGTSVLEQNSENQKKSSLSKEQIIQIVDKIIVIENSYNVPIDIEFGIENDILYILQARPITTYNKLPEEFLTKPNEQRQLYLDVTVGVQGFEEPMTTFGSDMFKLVFHTMGKLIPGIENIDNLKESAFDGIGGKILLNLSNVMTKFEIETITNYTSNINSLIKETLLNHGNEYKNKTECKALKINKFNIIRKVPIIRIIFAKYFAKSSKSNFENQMSRFITESEEYIQKNIDSNVPIFTILEHLINNLVTYFRSYAIPVLANGIFFGYMKLKNLFEPYLKDNSELRQDFNNLIKCFPFVTILMGLDTYKLSTYLDKNQYKNKTQDEFYQDYLDKKFPKEFYNEFETFMKKYGFRGEGEIDIVNKRYSENPKTIINQVFSALLEYDESNNPQKDFDDTNSNRPEIFRKLYKFASKKGFASEFEKAYFFTVNFFQYRESPKYYIVFVIGSVRKLILKRAEVLLQRNLIDDIDDIFKLKIKSLDHILENVDVLTKEKVRNKIHEDNKCREIITTWKRQPIMFDSRGRIFSHERKEASKKNQLIGDSVSYGKVRGKAKVLKTVNEKVFNPGEILVTKATDPGWTPLIINCGGIILEVGGMLQHGALVSREFNKPCVVGIENITDIIKDGEEIEVDAIEGIITLLDREE</sequence>
<keyword evidence="4" id="KW-0067">ATP-binding</keyword>
<dbReference type="InterPro" id="IPR002192">
    <property type="entry name" value="PPDK_AMP/ATP-bd"/>
</dbReference>
<dbReference type="GO" id="GO:0005524">
    <property type="term" value="F:ATP binding"/>
    <property type="evidence" value="ECO:0007669"/>
    <property type="project" value="UniProtKB-KW"/>
</dbReference>
<dbReference type="Gene3D" id="3.30.1490.20">
    <property type="entry name" value="ATP-grasp fold, A domain"/>
    <property type="match status" value="1"/>
</dbReference>
<dbReference type="SUPFAM" id="SSF56059">
    <property type="entry name" value="Glutathione synthetase ATP-binding domain-like"/>
    <property type="match status" value="1"/>
</dbReference>
<evidence type="ECO:0000259" key="3">
    <source>
        <dbReference type="Pfam" id="PF01326"/>
    </source>
</evidence>
<dbReference type="Pfam" id="PF01326">
    <property type="entry name" value="PPDK_N"/>
    <property type="match status" value="1"/>
</dbReference>
<evidence type="ECO:0000256" key="1">
    <source>
        <dbReference type="ARBA" id="ARBA00007837"/>
    </source>
</evidence>
<dbReference type="SUPFAM" id="SSF52009">
    <property type="entry name" value="Phosphohistidine domain"/>
    <property type="match status" value="1"/>
</dbReference>
<proteinExistence type="inferred from homology"/>
<dbReference type="EMBL" id="MCOG01000378">
    <property type="protein sequence ID" value="ORY11773.1"/>
    <property type="molecule type" value="Genomic_DNA"/>
</dbReference>
<keyword evidence="4" id="KW-0547">Nucleotide-binding</keyword>
<name>A0A1Y1ZNE4_9FUNG</name>
<evidence type="ECO:0000313" key="4">
    <source>
        <dbReference type="EMBL" id="ORY11773.1"/>
    </source>
</evidence>
<dbReference type="Gene3D" id="3.30.470.20">
    <property type="entry name" value="ATP-grasp fold, B domain"/>
    <property type="match status" value="1"/>
</dbReference>
<dbReference type="Pfam" id="PF00391">
    <property type="entry name" value="PEP-utilizers"/>
    <property type="match status" value="1"/>
</dbReference>
<comment type="similarity">
    <text evidence="1">Belongs to the PEP-utilizing enzyme family.</text>
</comment>
<accession>A0A1Y1ZNE4</accession>
<dbReference type="InterPro" id="IPR008279">
    <property type="entry name" value="PEP-util_enz_mobile_dom"/>
</dbReference>
<feature type="domain" description="Pyruvate phosphate dikinase AMP/ATP-binding" evidence="3">
    <location>
        <begin position="18"/>
        <end position="326"/>
    </location>
</feature>
<dbReference type="AlphaFoldDB" id="A0A1Y1ZNE4"/>
<dbReference type="InterPro" id="IPR036637">
    <property type="entry name" value="Phosphohistidine_dom_sf"/>
</dbReference>
<dbReference type="Gene3D" id="3.50.30.10">
    <property type="entry name" value="Phosphohistidine domain"/>
    <property type="match status" value="1"/>
</dbReference>
<dbReference type="PANTHER" id="PTHR43615:SF1">
    <property type="entry name" value="PPDK_N DOMAIN-CONTAINING PROTEIN"/>
    <property type="match status" value="1"/>
</dbReference>
<dbReference type="InterPro" id="IPR013815">
    <property type="entry name" value="ATP_grasp_subdomain_1"/>
</dbReference>
<dbReference type="OrthoDB" id="6123450at2759"/>
<evidence type="ECO:0000313" key="5">
    <source>
        <dbReference type="Proteomes" id="UP000193920"/>
    </source>
</evidence>
<dbReference type="STRING" id="1754190.A0A1Y1ZNE4"/>
<gene>
    <name evidence="4" type="ORF">LY90DRAFT_677833</name>
</gene>
<evidence type="ECO:0000259" key="2">
    <source>
        <dbReference type="Pfam" id="PF00391"/>
    </source>
</evidence>
<dbReference type="PANTHER" id="PTHR43615">
    <property type="entry name" value="PHOSPHOENOLPYRUVATE SYNTHASE-RELATED"/>
    <property type="match status" value="1"/>
</dbReference>
<dbReference type="GO" id="GO:0016301">
    <property type="term" value="F:kinase activity"/>
    <property type="evidence" value="ECO:0007669"/>
    <property type="project" value="InterPro"/>
</dbReference>
<organism evidence="4 5">
    <name type="scientific">Neocallimastix californiae</name>
    <dbReference type="NCBI Taxonomy" id="1754190"/>
    <lineage>
        <taxon>Eukaryota</taxon>
        <taxon>Fungi</taxon>
        <taxon>Fungi incertae sedis</taxon>
        <taxon>Chytridiomycota</taxon>
        <taxon>Chytridiomycota incertae sedis</taxon>
        <taxon>Neocallimastigomycetes</taxon>
        <taxon>Neocallimastigales</taxon>
        <taxon>Neocallimastigaceae</taxon>
        <taxon>Neocallimastix</taxon>
    </lineage>
</organism>
<comment type="caution">
    <text evidence="4">The sequence shown here is derived from an EMBL/GenBank/DDBJ whole genome shotgun (WGS) entry which is preliminary data.</text>
</comment>
<dbReference type="Proteomes" id="UP000193920">
    <property type="component" value="Unassembled WGS sequence"/>
</dbReference>
<protein>
    <submittedName>
        <fullName evidence="4">Glutathione synthetase ATP-binding domain-like protein</fullName>
    </submittedName>
</protein>
<reference evidence="4 5" key="1">
    <citation type="submission" date="2016-08" db="EMBL/GenBank/DDBJ databases">
        <title>A Parts List for Fungal Cellulosomes Revealed by Comparative Genomics.</title>
        <authorList>
            <consortium name="DOE Joint Genome Institute"/>
            <person name="Haitjema C.H."/>
            <person name="Gilmore S.P."/>
            <person name="Henske J.K."/>
            <person name="Solomon K.V."/>
            <person name="De Groot R."/>
            <person name="Kuo A."/>
            <person name="Mondo S.J."/>
            <person name="Salamov A.A."/>
            <person name="Labutti K."/>
            <person name="Zhao Z."/>
            <person name="Chiniquy J."/>
            <person name="Barry K."/>
            <person name="Brewer H.M."/>
            <person name="Purvine S.O."/>
            <person name="Wright A.T."/>
            <person name="Boxma B."/>
            <person name="Van Alen T."/>
            <person name="Hackstein J.H."/>
            <person name="Baker S.E."/>
            <person name="Grigoriev I.V."/>
            <person name="O'Malley M.A."/>
        </authorList>
    </citation>
    <scope>NUCLEOTIDE SEQUENCE [LARGE SCALE GENOMIC DNA]</scope>
    <source>
        <strain evidence="4 5">G1</strain>
    </source>
</reference>
<feature type="domain" description="PEP-utilising enzyme mobile" evidence="2">
    <location>
        <begin position="821"/>
        <end position="892"/>
    </location>
</feature>